<organism evidence="1 2">
    <name type="scientific">Melia azedarach</name>
    <name type="common">Chinaberry tree</name>
    <dbReference type="NCBI Taxonomy" id="155640"/>
    <lineage>
        <taxon>Eukaryota</taxon>
        <taxon>Viridiplantae</taxon>
        <taxon>Streptophyta</taxon>
        <taxon>Embryophyta</taxon>
        <taxon>Tracheophyta</taxon>
        <taxon>Spermatophyta</taxon>
        <taxon>Magnoliopsida</taxon>
        <taxon>eudicotyledons</taxon>
        <taxon>Gunneridae</taxon>
        <taxon>Pentapetalae</taxon>
        <taxon>rosids</taxon>
        <taxon>malvids</taxon>
        <taxon>Sapindales</taxon>
        <taxon>Meliaceae</taxon>
        <taxon>Melia</taxon>
    </lineage>
</organism>
<comment type="caution">
    <text evidence="1">The sequence shown here is derived from an EMBL/GenBank/DDBJ whole genome shotgun (WGS) entry which is preliminary data.</text>
</comment>
<reference evidence="1 2" key="1">
    <citation type="journal article" date="2023" name="Science">
        <title>Complex scaffold remodeling in plant triterpene biosynthesis.</title>
        <authorList>
            <person name="De La Pena R."/>
            <person name="Hodgson H."/>
            <person name="Liu J.C."/>
            <person name="Stephenson M.J."/>
            <person name="Martin A.C."/>
            <person name="Owen C."/>
            <person name="Harkess A."/>
            <person name="Leebens-Mack J."/>
            <person name="Jimenez L.E."/>
            <person name="Osbourn A."/>
            <person name="Sattely E.S."/>
        </authorList>
    </citation>
    <scope>NUCLEOTIDE SEQUENCE [LARGE SCALE GENOMIC DNA]</scope>
    <source>
        <strain evidence="2">cv. JPN11</strain>
        <tissue evidence="1">Leaf</tissue>
    </source>
</reference>
<evidence type="ECO:0000313" key="1">
    <source>
        <dbReference type="EMBL" id="KAJ4727934.1"/>
    </source>
</evidence>
<protein>
    <submittedName>
        <fullName evidence="1">Asynaptic protein</fullName>
    </submittedName>
</protein>
<name>A0ACC1YY16_MELAZ</name>
<sequence>MSNCQSFGSTYHPSSQSRKISIGITVDSLAKKKPGATKEDGPEFPRAEMMNLNKEKSVEAKNKGEEDIAGTNVKQSEATEQVNSPWITTRSFFQNAPIADTVQCTKQASSKLNSGGRQSKLNGVKDAQIAHSVRFFANQTSILQSGNNSQKKFSGITYKRKGERNGSQEQVEEFTFANAQESIASDKVVITEKTDETENRRTETLRMKLWQILGTVSSPKNQSQAHEIGANKLKLEEVVSQIDTLIKPGQNSDTIETDSEKPNQPTSRPLTRSLARKRASTKGQQSKAKMCPSSRYKEKHQKNIFSFEEGWSGKLDCAASFGSLISMQKKSQRKSSCIEPRKISFSEMDNEDQPQRASNNSASPNHAEKTSSLGHKVESLHGCAPEDKRDDFETNSRVQENDFRQSSESRKMNQRGDSQTSAENRDHQEDCSNPSSKNVVEPPDRFQSPTFAFKTPILSPSPCSTPRTVQMEQVVNSPVLKCRRFSGGSIRSFRTLQTSKPNCSGSDGETEPPGDAEKLKDFSPIKPSPVKDKKDTEDDLAEFSSEDADPVSSEDGSPIINEYDWHRENSPETRSADKPNSMRCPTKRPRNHGGIRVDQFSPPSPSPKGTGESDWFQEPSEWNQEDELTRAVTMFAFALENFRRKMNSATKKKSSDILTSVSEEIHLQLRNVESQIQTDIGKLTSLGKSKRKRLETRFEEQQERLKLIHQKFKEDIHHHLQDCQSTFEVLEAHQIELKGTVKKQRTSHQKLILQVEKAVETQLNDAQRRITTVHELAGEKMLQLKHAIAECLNEGILN</sequence>
<dbReference type="Proteomes" id="UP001164539">
    <property type="component" value="Chromosome 1"/>
</dbReference>
<evidence type="ECO:0000313" key="2">
    <source>
        <dbReference type="Proteomes" id="UP001164539"/>
    </source>
</evidence>
<dbReference type="EMBL" id="CM051394">
    <property type="protein sequence ID" value="KAJ4727934.1"/>
    <property type="molecule type" value="Genomic_DNA"/>
</dbReference>
<gene>
    <name evidence="1" type="ORF">OWV82_000956</name>
</gene>
<proteinExistence type="predicted"/>
<accession>A0ACC1YY16</accession>
<keyword evidence="2" id="KW-1185">Reference proteome</keyword>